<feature type="short sequence motif" description="HXTX 2" evidence="2">
    <location>
        <begin position="123"/>
        <end position="126"/>
    </location>
</feature>
<dbReference type="NCBIfam" id="TIGR02258">
    <property type="entry name" value="2_5_ligase"/>
    <property type="match status" value="1"/>
</dbReference>
<evidence type="ECO:0000313" key="3">
    <source>
        <dbReference type="EMBL" id="USI71482.1"/>
    </source>
</evidence>
<dbReference type="Gene3D" id="3.90.1140.10">
    <property type="entry name" value="Cyclic phosphodiesterase"/>
    <property type="match status" value="1"/>
</dbReference>
<accession>A0ABY4X3N2</accession>
<organism evidence="3 4">
    <name type="scientific">Sphingomonas morindae</name>
    <dbReference type="NCBI Taxonomy" id="1541170"/>
    <lineage>
        <taxon>Bacteria</taxon>
        <taxon>Pseudomonadati</taxon>
        <taxon>Pseudomonadota</taxon>
        <taxon>Alphaproteobacteria</taxon>
        <taxon>Sphingomonadales</taxon>
        <taxon>Sphingomonadaceae</taxon>
        <taxon>Sphingomonas</taxon>
    </lineage>
</organism>
<dbReference type="InterPro" id="IPR009097">
    <property type="entry name" value="Cyclic_Pdiesterase"/>
</dbReference>
<feature type="active site" description="Proton donor" evidence="2">
    <location>
        <position position="39"/>
    </location>
</feature>
<dbReference type="HAMAP" id="MF_01940">
    <property type="entry name" value="RNA_CPDase"/>
    <property type="match status" value="1"/>
</dbReference>
<proteinExistence type="inferred from homology"/>
<comment type="catalytic activity">
    <reaction evidence="2">
        <text>a 3'-end 2',3'-cyclophospho-ribonucleotide-RNA + H2O = a 3'-end 2'-phospho-ribonucleotide-RNA + H(+)</text>
        <dbReference type="Rhea" id="RHEA:11828"/>
        <dbReference type="Rhea" id="RHEA-COMP:10464"/>
        <dbReference type="Rhea" id="RHEA-COMP:17353"/>
        <dbReference type="ChEBI" id="CHEBI:15377"/>
        <dbReference type="ChEBI" id="CHEBI:15378"/>
        <dbReference type="ChEBI" id="CHEBI:83064"/>
        <dbReference type="ChEBI" id="CHEBI:173113"/>
        <dbReference type="EC" id="3.1.4.58"/>
    </reaction>
</comment>
<feature type="short sequence motif" description="HXTX 1" evidence="2">
    <location>
        <begin position="39"/>
        <end position="42"/>
    </location>
</feature>
<keyword evidence="4" id="KW-1185">Reference proteome</keyword>
<evidence type="ECO:0000256" key="1">
    <source>
        <dbReference type="ARBA" id="ARBA00022801"/>
    </source>
</evidence>
<feature type="active site" description="Proton acceptor" evidence="2">
    <location>
        <position position="123"/>
    </location>
</feature>
<comment type="similarity">
    <text evidence="2">Belongs to the 2H phosphoesterase superfamily. ThpR family.</text>
</comment>
<dbReference type="RefSeq" id="WP_252165295.1">
    <property type="nucleotide sequence ID" value="NZ_CP084930.1"/>
</dbReference>
<comment type="function">
    <text evidence="2">Hydrolyzes RNA 2',3'-cyclic phosphodiester to an RNA 2'-phosphomonoester.</text>
</comment>
<dbReference type="PANTHER" id="PTHR35561">
    <property type="entry name" value="RNA 2',3'-CYCLIC PHOSPHODIESTERASE"/>
    <property type="match status" value="1"/>
</dbReference>
<dbReference type="PANTHER" id="PTHR35561:SF1">
    <property type="entry name" value="RNA 2',3'-CYCLIC PHOSPHODIESTERASE"/>
    <property type="match status" value="1"/>
</dbReference>
<dbReference type="Pfam" id="PF13563">
    <property type="entry name" value="2_5_RNA_ligase2"/>
    <property type="match status" value="1"/>
</dbReference>
<sequence length="184" mass="19813">MAHHRLFVALHPPPAIRAAIRAVQGGIAGARWQTDEQLHCTLRFLGEQNGQVAEDIAVALSGLHHPAIEARLEGLGCFAHKGRADSLWVGIGPISELRALHDKVDRLLRAAGIAPDPRAYRPHITTARLPRSLAVPEAAAAQLPAPPALAFRFTEVRLYESLLGRDGARYAPVLRLPLGPDAAL</sequence>
<dbReference type="SUPFAM" id="SSF55144">
    <property type="entry name" value="LigT-like"/>
    <property type="match status" value="1"/>
</dbReference>
<protein>
    <recommendedName>
        <fullName evidence="2">RNA 2',3'-cyclic phosphodiesterase</fullName>
        <shortName evidence="2">RNA 2',3'-CPDase</shortName>
        <ecNumber evidence="2">3.1.4.58</ecNumber>
    </recommendedName>
</protein>
<keyword evidence="1 2" id="KW-0378">Hydrolase</keyword>
<dbReference type="EMBL" id="CP084930">
    <property type="protein sequence ID" value="USI71482.1"/>
    <property type="molecule type" value="Genomic_DNA"/>
</dbReference>
<reference evidence="3" key="1">
    <citation type="journal article" date="2022" name="Toxins">
        <title>Genomic Analysis of Sphingopyxis sp. USTB-05 for Biodegrading Cyanobacterial Hepatotoxins.</title>
        <authorList>
            <person name="Liu C."/>
            <person name="Xu Q."/>
            <person name="Zhao Z."/>
            <person name="Zhang H."/>
            <person name="Liu X."/>
            <person name="Yin C."/>
            <person name="Liu Y."/>
            <person name="Yan H."/>
        </authorList>
    </citation>
    <scope>NUCLEOTIDE SEQUENCE</scope>
    <source>
        <strain evidence="3">NBD5</strain>
    </source>
</reference>
<dbReference type="EC" id="3.1.4.58" evidence="2"/>
<evidence type="ECO:0000313" key="4">
    <source>
        <dbReference type="Proteomes" id="UP001056937"/>
    </source>
</evidence>
<dbReference type="InterPro" id="IPR004175">
    <property type="entry name" value="RNA_CPDase"/>
</dbReference>
<evidence type="ECO:0000256" key="2">
    <source>
        <dbReference type="HAMAP-Rule" id="MF_01940"/>
    </source>
</evidence>
<dbReference type="Proteomes" id="UP001056937">
    <property type="component" value="Chromosome 1"/>
</dbReference>
<name>A0ABY4X3N2_9SPHN</name>
<gene>
    <name evidence="3" type="primary">thpR</name>
    <name evidence="3" type="ORF">LHA26_09020</name>
</gene>